<dbReference type="OMA" id="TYENQKH"/>
<dbReference type="eggNOG" id="ENOG502RTBY">
    <property type="taxonomic scope" value="Eukaryota"/>
</dbReference>
<protein>
    <submittedName>
        <fullName evidence="7">GH12345</fullName>
    </submittedName>
</protein>
<evidence type="ECO:0000313" key="7">
    <source>
        <dbReference type="EMBL" id="EDV99585.1"/>
    </source>
</evidence>
<evidence type="ECO:0000256" key="3">
    <source>
        <dbReference type="ARBA" id="ARBA00023170"/>
    </source>
</evidence>
<feature type="compositionally biased region" description="Basic and acidic residues" evidence="5">
    <location>
        <begin position="181"/>
        <end position="195"/>
    </location>
</feature>
<feature type="region of interest" description="Disordered" evidence="5">
    <location>
        <begin position="688"/>
        <end position="726"/>
    </location>
</feature>
<evidence type="ECO:0000256" key="5">
    <source>
        <dbReference type="SAM" id="MobiDB-lite"/>
    </source>
</evidence>
<dbReference type="PANTHER" id="PTHR24238">
    <property type="entry name" value="G-PROTEIN COUPLED RECEPTOR"/>
    <property type="match status" value="1"/>
</dbReference>
<proteinExistence type="predicted"/>
<feature type="compositionally biased region" description="Gly residues" evidence="5">
    <location>
        <begin position="639"/>
        <end position="648"/>
    </location>
</feature>
<feature type="compositionally biased region" description="Low complexity" evidence="5">
    <location>
        <begin position="596"/>
        <end position="611"/>
    </location>
</feature>
<feature type="compositionally biased region" description="Polar residues" evidence="5">
    <location>
        <begin position="196"/>
        <end position="209"/>
    </location>
</feature>
<dbReference type="EMBL" id="CH916370">
    <property type="protein sequence ID" value="EDV99585.1"/>
    <property type="molecule type" value="Genomic_DNA"/>
</dbReference>
<dbReference type="PANTHER" id="PTHR24238:SF69">
    <property type="entry name" value="G-PROTEIN COUPLED RECEPTOR 165"/>
    <property type="match status" value="1"/>
</dbReference>
<gene>
    <name evidence="7" type="primary">Dgri\GH12345</name>
    <name evidence="7" type="ORF">Dgri_GH12345</name>
</gene>
<dbReference type="Gene3D" id="1.20.1070.10">
    <property type="entry name" value="Rhodopsin 7-helix transmembrane proteins"/>
    <property type="match status" value="1"/>
</dbReference>
<organism evidence="8">
    <name type="scientific">Drosophila grimshawi</name>
    <name type="common">Hawaiian fruit fly</name>
    <name type="synonym">Idiomyia grimshawi</name>
    <dbReference type="NCBI Taxonomy" id="7222"/>
    <lineage>
        <taxon>Eukaryota</taxon>
        <taxon>Metazoa</taxon>
        <taxon>Ecdysozoa</taxon>
        <taxon>Arthropoda</taxon>
        <taxon>Hexapoda</taxon>
        <taxon>Insecta</taxon>
        <taxon>Pterygota</taxon>
        <taxon>Neoptera</taxon>
        <taxon>Endopterygota</taxon>
        <taxon>Diptera</taxon>
        <taxon>Brachycera</taxon>
        <taxon>Muscomorpha</taxon>
        <taxon>Ephydroidea</taxon>
        <taxon>Drosophilidae</taxon>
        <taxon>Drosophila</taxon>
        <taxon>Hawaiian Drosophila</taxon>
    </lineage>
</organism>
<dbReference type="Proteomes" id="UP000001070">
    <property type="component" value="Unassembled WGS sequence"/>
</dbReference>
<comment type="subcellular location">
    <subcellularLocation>
        <location evidence="1">Membrane</location>
        <topology evidence="1">Multi-pass membrane protein</topology>
    </subcellularLocation>
</comment>
<name>B4JJ33_DROGR</name>
<feature type="region of interest" description="Disordered" evidence="5">
    <location>
        <begin position="400"/>
        <end position="432"/>
    </location>
</feature>
<feature type="compositionally biased region" description="Low complexity" evidence="5">
    <location>
        <begin position="551"/>
        <end position="573"/>
    </location>
</feature>
<feature type="compositionally biased region" description="Basic and acidic residues" evidence="5">
    <location>
        <begin position="252"/>
        <end position="278"/>
    </location>
</feature>
<evidence type="ECO:0000313" key="8">
    <source>
        <dbReference type="Proteomes" id="UP000001070"/>
    </source>
</evidence>
<dbReference type="OrthoDB" id="5975336at2759"/>
<feature type="compositionally biased region" description="Low complexity" evidence="5">
    <location>
        <begin position="694"/>
        <end position="707"/>
    </location>
</feature>
<evidence type="ECO:0000256" key="1">
    <source>
        <dbReference type="ARBA" id="ARBA00004141"/>
    </source>
</evidence>
<dbReference type="GO" id="GO:0005886">
    <property type="term" value="C:plasma membrane"/>
    <property type="evidence" value="ECO:0007669"/>
    <property type="project" value="TreeGrafter"/>
</dbReference>
<keyword evidence="4" id="KW-0807">Transducer</keyword>
<feature type="transmembrane region" description="Helical" evidence="6">
    <location>
        <begin position="135"/>
        <end position="156"/>
    </location>
</feature>
<dbReference type="InParanoid" id="B4JJ33"/>
<accession>B4JJ33</accession>
<dbReference type="AlphaFoldDB" id="B4JJ33"/>
<sequence>MDDMQEYSRGLFLIMYCGPAILLSYLYIRTSQELRPPDGPFAVMMNSSTTSAEPRTHSGGGVAGLSNGHGTSTRSYDLYSAELDVNREKRKQRNFGSMAATQVVCLCPLMILRFARLSLEETYENQKHFDFTYLMFVWVAFLPTVIFPCIYASQILPRNEQERLRGYFRLSAKRKMKSKRRSEDWRDDSIEKDEPTNTTSIVGTGQTAANEPPKTLSKGNLSSLRHERGQGHGLTSTDRYSGAPYRQSQSGSKERERDRDRDRNRDRDRGERERDRQRSGNTNSGRGPGDAGVVNNLGKNMRGKKHDVKINIISDGGHATNGSGRKQPANSSSNNSSSRIKTPGTAHPHPAQGLGRQPHGNHGHNRHQAAMESMSVSNNSVSNLTGSTFCNANNSSLLDDSGTSNYGDGEESSVVSSRMHPPQRWPNSTGMRRKDVSFSECSSTTFSSSTLDRDLEIIDLLERERSMDIQEMIQREQIGEKARLSVGGSVGRQLPDIGKLYAQRSPKAKRDSGCGYDKTSLALVMPGSDPLSMSLSSSSQPTEYSLCSTLQDHQQQQQQQQHQLQLQAHQQQQLEDDEVPQDFYDRYTPGSSNNLPPATNAAAVPATASAQPVPPPAYQYQYSRRLSRKSSGAGSHHAAGGGGVGGISTRGSKRESFNSLNGTDLIAGAFCELDPTQPLNKMTGLDVRMRRSSPRNASFSSSSARSSMKSRDYGHGSTHSAHPELDFRENIFAEL</sequence>
<keyword evidence="6" id="KW-0472">Membrane</keyword>
<evidence type="ECO:0000256" key="4">
    <source>
        <dbReference type="ARBA" id="ARBA00023224"/>
    </source>
</evidence>
<dbReference type="FunCoup" id="B4JJ33">
    <property type="interactions" value="29"/>
</dbReference>
<dbReference type="HOGENOM" id="CLU_011817_0_0_1"/>
<reference evidence="7 8" key="1">
    <citation type="journal article" date="2007" name="Nature">
        <title>Evolution of genes and genomes on the Drosophila phylogeny.</title>
        <authorList>
            <consortium name="Drosophila 12 Genomes Consortium"/>
            <person name="Clark A.G."/>
            <person name="Eisen M.B."/>
            <person name="Smith D.R."/>
            <person name="Bergman C.M."/>
            <person name="Oliver B."/>
            <person name="Markow T.A."/>
            <person name="Kaufman T.C."/>
            <person name="Kellis M."/>
            <person name="Gelbart W."/>
            <person name="Iyer V.N."/>
            <person name="Pollard D.A."/>
            <person name="Sackton T.B."/>
            <person name="Larracuente A.M."/>
            <person name="Singh N.D."/>
            <person name="Abad J.P."/>
            <person name="Abt D.N."/>
            <person name="Adryan B."/>
            <person name="Aguade M."/>
            <person name="Akashi H."/>
            <person name="Anderson W.W."/>
            <person name="Aquadro C.F."/>
            <person name="Ardell D.H."/>
            <person name="Arguello R."/>
            <person name="Artieri C.G."/>
            <person name="Barbash D.A."/>
            <person name="Barker D."/>
            <person name="Barsanti P."/>
            <person name="Batterham P."/>
            <person name="Batzoglou S."/>
            <person name="Begun D."/>
            <person name="Bhutkar A."/>
            <person name="Blanco E."/>
            <person name="Bosak S.A."/>
            <person name="Bradley R.K."/>
            <person name="Brand A.D."/>
            <person name="Brent M.R."/>
            <person name="Brooks A.N."/>
            <person name="Brown R.H."/>
            <person name="Butlin R.K."/>
            <person name="Caggese C."/>
            <person name="Calvi B.R."/>
            <person name="Bernardo de Carvalho A."/>
            <person name="Caspi A."/>
            <person name="Castrezana S."/>
            <person name="Celniker S.E."/>
            <person name="Chang J.L."/>
            <person name="Chapple C."/>
            <person name="Chatterji S."/>
            <person name="Chinwalla A."/>
            <person name="Civetta A."/>
            <person name="Clifton S.W."/>
            <person name="Comeron J.M."/>
            <person name="Costello J.C."/>
            <person name="Coyne J.A."/>
            <person name="Daub J."/>
            <person name="David R.G."/>
            <person name="Delcher A.L."/>
            <person name="Delehaunty K."/>
            <person name="Do C.B."/>
            <person name="Ebling H."/>
            <person name="Edwards K."/>
            <person name="Eickbush T."/>
            <person name="Evans J.D."/>
            <person name="Filipski A."/>
            <person name="Findeiss S."/>
            <person name="Freyhult E."/>
            <person name="Fulton L."/>
            <person name="Fulton R."/>
            <person name="Garcia A.C."/>
            <person name="Gardiner A."/>
            <person name="Garfield D.A."/>
            <person name="Garvin B.E."/>
            <person name="Gibson G."/>
            <person name="Gilbert D."/>
            <person name="Gnerre S."/>
            <person name="Godfrey J."/>
            <person name="Good R."/>
            <person name="Gotea V."/>
            <person name="Gravely B."/>
            <person name="Greenberg A.J."/>
            <person name="Griffiths-Jones S."/>
            <person name="Gross S."/>
            <person name="Guigo R."/>
            <person name="Gustafson E.A."/>
            <person name="Haerty W."/>
            <person name="Hahn M.W."/>
            <person name="Halligan D.L."/>
            <person name="Halpern A.L."/>
            <person name="Halter G.M."/>
            <person name="Han M.V."/>
            <person name="Heger A."/>
            <person name="Hillier L."/>
            <person name="Hinrichs A.S."/>
            <person name="Holmes I."/>
            <person name="Hoskins R.A."/>
            <person name="Hubisz M.J."/>
            <person name="Hultmark D."/>
            <person name="Huntley M.A."/>
            <person name="Jaffe D.B."/>
            <person name="Jagadeeshan S."/>
            <person name="Jeck W.R."/>
            <person name="Johnson J."/>
            <person name="Jones C.D."/>
            <person name="Jordan W.C."/>
            <person name="Karpen G.H."/>
            <person name="Kataoka E."/>
            <person name="Keightley P.D."/>
            <person name="Kheradpour P."/>
            <person name="Kirkness E.F."/>
            <person name="Koerich L.B."/>
            <person name="Kristiansen K."/>
            <person name="Kudrna D."/>
            <person name="Kulathinal R.J."/>
            <person name="Kumar S."/>
            <person name="Kwok R."/>
            <person name="Lander E."/>
            <person name="Langley C.H."/>
            <person name="Lapoint R."/>
            <person name="Lazzaro B.P."/>
            <person name="Lee S.J."/>
            <person name="Levesque L."/>
            <person name="Li R."/>
            <person name="Lin C.F."/>
            <person name="Lin M.F."/>
            <person name="Lindblad-Toh K."/>
            <person name="Llopart A."/>
            <person name="Long M."/>
            <person name="Low L."/>
            <person name="Lozovsky E."/>
            <person name="Lu J."/>
            <person name="Luo M."/>
            <person name="Machado C.A."/>
            <person name="Makalowski W."/>
            <person name="Marzo M."/>
            <person name="Matsuda M."/>
            <person name="Matzkin L."/>
            <person name="McAllister B."/>
            <person name="McBride C.S."/>
            <person name="McKernan B."/>
            <person name="McKernan K."/>
            <person name="Mendez-Lago M."/>
            <person name="Minx P."/>
            <person name="Mollenhauer M.U."/>
            <person name="Montooth K."/>
            <person name="Mount S.M."/>
            <person name="Mu X."/>
            <person name="Myers E."/>
            <person name="Negre B."/>
            <person name="Newfeld S."/>
            <person name="Nielsen R."/>
            <person name="Noor M.A."/>
            <person name="O'Grady P."/>
            <person name="Pachter L."/>
            <person name="Papaceit M."/>
            <person name="Parisi M.J."/>
            <person name="Parisi M."/>
            <person name="Parts L."/>
            <person name="Pedersen J.S."/>
            <person name="Pesole G."/>
            <person name="Phillippy A.M."/>
            <person name="Ponting C.P."/>
            <person name="Pop M."/>
            <person name="Porcelli D."/>
            <person name="Powell J.R."/>
            <person name="Prohaska S."/>
            <person name="Pruitt K."/>
            <person name="Puig M."/>
            <person name="Quesneville H."/>
            <person name="Ram K.R."/>
            <person name="Rand D."/>
            <person name="Rasmussen M.D."/>
            <person name="Reed L.K."/>
            <person name="Reenan R."/>
            <person name="Reily A."/>
            <person name="Remington K.A."/>
            <person name="Rieger T.T."/>
            <person name="Ritchie M.G."/>
            <person name="Robin C."/>
            <person name="Rogers Y.H."/>
            <person name="Rohde C."/>
            <person name="Rozas J."/>
            <person name="Rubenfield M.J."/>
            <person name="Ruiz A."/>
            <person name="Russo S."/>
            <person name="Salzberg S.L."/>
            <person name="Sanchez-Gracia A."/>
            <person name="Saranga D.J."/>
            <person name="Sato H."/>
            <person name="Schaeffer S.W."/>
            <person name="Schatz M.C."/>
            <person name="Schlenke T."/>
            <person name="Schwartz R."/>
            <person name="Segarra C."/>
            <person name="Singh R.S."/>
            <person name="Sirot L."/>
            <person name="Sirota M."/>
            <person name="Sisneros N.B."/>
            <person name="Smith C.D."/>
            <person name="Smith T.F."/>
            <person name="Spieth J."/>
            <person name="Stage D.E."/>
            <person name="Stark A."/>
            <person name="Stephan W."/>
            <person name="Strausberg R.L."/>
            <person name="Strempel S."/>
            <person name="Sturgill D."/>
            <person name="Sutton G."/>
            <person name="Sutton G.G."/>
            <person name="Tao W."/>
            <person name="Teichmann S."/>
            <person name="Tobari Y.N."/>
            <person name="Tomimura Y."/>
            <person name="Tsolas J.M."/>
            <person name="Valente V.L."/>
            <person name="Venter E."/>
            <person name="Venter J.C."/>
            <person name="Vicario S."/>
            <person name="Vieira F.G."/>
            <person name="Vilella A.J."/>
            <person name="Villasante A."/>
            <person name="Walenz B."/>
            <person name="Wang J."/>
            <person name="Wasserman M."/>
            <person name="Watts T."/>
            <person name="Wilson D."/>
            <person name="Wilson R.K."/>
            <person name="Wing R.A."/>
            <person name="Wolfner M.F."/>
            <person name="Wong A."/>
            <person name="Wong G.K."/>
            <person name="Wu C.I."/>
            <person name="Wu G."/>
            <person name="Yamamoto D."/>
            <person name="Yang H.P."/>
            <person name="Yang S.P."/>
            <person name="Yorke J.A."/>
            <person name="Yoshida K."/>
            <person name="Zdobnov E."/>
            <person name="Zhang P."/>
            <person name="Zhang Y."/>
            <person name="Zimin A.V."/>
            <person name="Baldwin J."/>
            <person name="Abdouelleil A."/>
            <person name="Abdulkadir J."/>
            <person name="Abebe A."/>
            <person name="Abera B."/>
            <person name="Abreu J."/>
            <person name="Acer S.C."/>
            <person name="Aftuck L."/>
            <person name="Alexander A."/>
            <person name="An P."/>
            <person name="Anderson E."/>
            <person name="Anderson S."/>
            <person name="Arachi H."/>
            <person name="Azer M."/>
            <person name="Bachantsang P."/>
            <person name="Barry A."/>
            <person name="Bayul T."/>
            <person name="Berlin A."/>
            <person name="Bessette D."/>
            <person name="Bloom T."/>
            <person name="Blye J."/>
            <person name="Boguslavskiy L."/>
            <person name="Bonnet C."/>
            <person name="Boukhgalter B."/>
            <person name="Bourzgui I."/>
            <person name="Brown A."/>
            <person name="Cahill P."/>
            <person name="Channer S."/>
            <person name="Cheshatsang Y."/>
            <person name="Chuda L."/>
            <person name="Citroen M."/>
            <person name="Collymore A."/>
            <person name="Cooke P."/>
            <person name="Costello M."/>
            <person name="D'Aco K."/>
            <person name="Daza R."/>
            <person name="De Haan G."/>
            <person name="DeGray S."/>
            <person name="DeMaso C."/>
            <person name="Dhargay N."/>
            <person name="Dooley K."/>
            <person name="Dooley E."/>
            <person name="Doricent M."/>
            <person name="Dorje P."/>
            <person name="Dorjee K."/>
            <person name="Dupes A."/>
            <person name="Elong R."/>
            <person name="Falk J."/>
            <person name="Farina A."/>
            <person name="Faro S."/>
            <person name="Ferguson D."/>
            <person name="Fisher S."/>
            <person name="Foley C.D."/>
            <person name="Franke A."/>
            <person name="Friedrich D."/>
            <person name="Gadbois L."/>
            <person name="Gearin G."/>
            <person name="Gearin C.R."/>
            <person name="Giannoukos G."/>
            <person name="Goode T."/>
            <person name="Graham J."/>
            <person name="Grandbois E."/>
            <person name="Grewal S."/>
            <person name="Gyaltsen K."/>
            <person name="Hafez N."/>
            <person name="Hagos B."/>
            <person name="Hall J."/>
            <person name="Henson C."/>
            <person name="Hollinger A."/>
            <person name="Honan T."/>
            <person name="Huard M.D."/>
            <person name="Hughes L."/>
            <person name="Hurhula B."/>
            <person name="Husby M.E."/>
            <person name="Kamat A."/>
            <person name="Kanga B."/>
            <person name="Kashin S."/>
            <person name="Khazanovich D."/>
            <person name="Kisner P."/>
            <person name="Lance K."/>
            <person name="Lara M."/>
            <person name="Lee W."/>
            <person name="Lennon N."/>
            <person name="Letendre F."/>
            <person name="LeVine R."/>
            <person name="Lipovsky A."/>
            <person name="Liu X."/>
            <person name="Liu J."/>
            <person name="Liu S."/>
            <person name="Lokyitsang T."/>
            <person name="Lokyitsang Y."/>
            <person name="Lubonja R."/>
            <person name="Lui A."/>
            <person name="MacDonald P."/>
            <person name="Magnisalis V."/>
            <person name="Maru K."/>
            <person name="Matthews C."/>
            <person name="McCusker W."/>
            <person name="McDonough S."/>
            <person name="Mehta T."/>
            <person name="Meldrim J."/>
            <person name="Meneus L."/>
            <person name="Mihai O."/>
            <person name="Mihalev A."/>
            <person name="Mihova T."/>
            <person name="Mittelman R."/>
            <person name="Mlenga V."/>
            <person name="Montmayeur A."/>
            <person name="Mulrain L."/>
            <person name="Navidi A."/>
            <person name="Naylor J."/>
            <person name="Negash T."/>
            <person name="Nguyen T."/>
            <person name="Nguyen N."/>
            <person name="Nicol R."/>
            <person name="Norbu C."/>
            <person name="Norbu N."/>
            <person name="Novod N."/>
            <person name="O'Neill B."/>
            <person name="Osman S."/>
            <person name="Markiewicz E."/>
            <person name="Oyono O.L."/>
            <person name="Patti C."/>
            <person name="Phunkhang P."/>
            <person name="Pierre F."/>
            <person name="Priest M."/>
            <person name="Raghuraman S."/>
            <person name="Rege F."/>
            <person name="Reyes R."/>
            <person name="Rise C."/>
            <person name="Rogov P."/>
            <person name="Ross K."/>
            <person name="Ryan E."/>
            <person name="Settipalli S."/>
            <person name="Shea T."/>
            <person name="Sherpa N."/>
            <person name="Shi L."/>
            <person name="Shih D."/>
            <person name="Sparrow T."/>
            <person name="Spaulding J."/>
            <person name="Stalker J."/>
            <person name="Stange-Thomann N."/>
            <person name="Stavropoulos S."/>
            <person name="Stone C."/>
            <person name="Strader C."/>
            <person name="Tesfaye S."/>
            <person name="Thomson T."/>
            <person name="Thoulutsang Y."/>
            <person name="Thoulutsang D."/>
            <person name="Topham K."/>
            <person name="Topping I."/>
            <person name="Tsamla T."/>
            <person name="Vassiliev H."/>
            <person name="Vo A."/>
            <person name="Wangchuk T."/>
            <person name="Wangdi T."/>
            <person name="Weiand M."/>
            <person name="Wilkinson J."/>
            <person name="Wilson A."/>
            <person name="Yadav S."/>
            <person name="Young G."/>
            <person name="Yu Q."/>
            <person name="Zembek L."/>
            <person name="Zhong D."/>
            <person name="Zimmer A."/>
            <person name="Zwirko Z."/>
            <person name="Jaffe D.B."/>
            <person name="Alvarez P."/>
            <person name="Brockman W."/>
            <person name="Butler J."/>
            <person name="Chin C."/>
            <person name="Gnerre S."/>
            <person name="Grabherr M."/>
            <person name="Kleber M."/>
            <person name="Mauceli E."/>
            <person name="MacCallum I."/>
        </authorList>
    </citation>
    <scope>NUCLEOTIDE SEQUENCE [LARGE SCALE GENOMIC DNA]</scope>
    <source>
        <strain evidence="8">Tucson 15287-2541.00</strain>
    </source>
</reference>
<evidence type="ECO:0000256" key="6">
    <source>
        <dbReference type="SAM" id="Phobius"/>
    </source>
</evidence>
<feature type="region of interest" description="Disordered" evidence="5">
    <location>
        <begin position="551"/>
        <end position="650"/>
    </location>
</feature>
<keyword evidence="6" id="KW-0812">Transmembrane</keyword>
<keyword evidence="8" id="KW-1185">Reference proteome</keyword>
<keyword evidence="6" id="KW-1133">Transmembrane helix</keyword>
<dbReference type="GO" id="GO:0008188">
    <property type="term" value="F:neuropeptide receptor activity"/>
    <property type="evidence" value="ECO:0007669"/>
    <property type="project" value="TreeGrafter"/>
</dbReference>
<keyword evidence="3" id="KW-0675">Receptor</keyword>
<feature type="transmembrane region" description="Helical" evidence="6">
    <location>
        <begin position="12"/>
        <end position="28"/>
    </location>
</feature>
<feature type="region of interest" description="Disordered" evidence="5">
    <location>
        <begin position="39"/>
        <end position="69"/>
    </location>
</feature>
<feature type="region of interest" description="Disordered" evidence="5">
    <location>
        <begin position="179"/>
        <end position="379"/>
    </location>
</feature>
<dbReference type="PhylomeDB" id="B4JJ33"/>
<evidence type="ECO:0000256" key="2">
    <source>
        <dbReference type="ARBA" id="ARBA00023040"/>
    </source>
</evidence>
<keyword evidence="2" id="KW-0297">G-protein coupled receptor</keyword>